<dbReference type="OrthoDB" id="29596at2759"/>
<dbReference type="SMART" id="SM00533">
    <property type="entry name" value="MUTSd"/>
    <property type="match status" value="1"/>
</dbReference>
<dbReference type="Pfam" id="PF00276">
    <property type="entry name" value="Ribosomal_L23"/>
    <property type="match status" value="1"/>
</dbReference>
<protein>
    <submittedName>
        <fullName evidence="13">DNA mismatch repair protein MSH5</fullName>
    </submittedName>
</protein>
<proteinExistence type="inferred from homology"/>
<dbReference type="CDD" id="cd03281">
    <property type="entry name" value="ABC_MSH5_euk"/>
    <property type="match status" value="1"/>
</dbReference>
<dbReference type="AlphaFoldDB" id="A0A511KK81"/>
<dbReference type="SMART" id="SM00534">
    <property type="entry name" value="MUTSac"/>
    <property type="match status" value="1"/>
</dbReference>
<dbReference type="InterPro" id="IPR001014">
    <property type="entry name" value="Ribosomal_uL23_CS"/>
</dbReference>
<dbReference type="PANTHER" id="PTHR11361:SF20">
    <property type="entry name" value="MUTS PROTEIN HOMOLOG 5"/>
    <property type="match status" value="1"/>
</dbReference>
<organism evidence="13 14">
    <name type="scientific">Rhodotorula toruloides</name>
    <name type="common">Yeast</name>
    <name type="synonym">Rhodosporidium toruloides</name>
    <dbReference type="NCBI Taxonomy" id="5286"/>
    <lineage>
        <taxon>Eukaryota</taxon>
        <taxon>Fungi</taxon>
        <taxon>Dikarya</taxon>
        <taxon>Basidiomycota</taxon>
        <taxon>Pucciniomycotina</taxon>
        <taxon>Microbotryomycetes</taxon>
        <taxon>Sporidiobolales</taxon>
        <taxon>Sporidiobolaceae</taxon>
        <taxon>Rhodotorula</taxon>
    </lineage>
</organism>
<dbReference type="GO" id="GO:0006412">
    <property type="term" value="P:translation"/>
    <property type="evidence" value="ECO:0007669"/>
    <property type="project" value="InterPro"/>
</dbReference>
<dbReference type="GO" id="GO:0019843">
    <property type="term" value="F:rRNA binding"/>
    <property type="evidence" value="ECO:0007669"/>
    <property type="project" value="UniProtKB-KW"/>
</dbReference>
<evidence type="ECO:0000256" key="6">
    <source>
        <dbReference type="ARBA" id="ARBA00022884"/>
    </source>
</evidence>
<dbReference type="SUPFAM" id="SSF54189">
    <property type="entry name" value="Ribosomal proteins S24e, L23 and L15e"/>
    <property type="match status" value="1"/>
</dbReference>
<keyword evidence="3" id="KW-0699">rRNA-binding</keyword>
<sequence length="1099" mass="121128">MPSLGSAAASRAVRPTPTPSISHQSDESDEAKSRDNARHIHWGAAEVCEDDAEAEGEAPTGTEAEEEALNDDLVLAITAAKREVACCYYDPASDKIYFLEDQQDSPEWDLTSLVLEQLAPKIVLTCGHADADFVQAVEEKLSSLPPDSPAASSLGPDDTPVRIEYRPKRDFYAGCGKNALYRVHITEGRWHTPAEHDAVGSDSDSMHDQQEYSNDFALGDAYDFGRPRAKRRKLGCAGALLSYITRTRTEGGELENDLFEVSGLELMRLDKVMHINSDALTSLQIFCEESHASAHSRSTKEGLSLFGIIKITHTPLGRALMRQWFLRPSLEIDVIESRQAAVDCFLRESNQHIVDAICKHLRNVKNTPRQLKALASGKSTIKEWQAVWSLIYASIMIRDAARQLVHKNGVEVIDKLAAAYDVAQIKEIADMINDIVSISQPPAICYGLHLIVRRTQIDWEESARQNGKVCVRPGVDATLDELRRKYSGLGSLLSKVAVEVSQEVPPGLADELSVVYFPQLGYLITIAYEPEVTDAGKYGQFSWDFQFVTEMQAYFKNAKCRDMDRHLGDLQSFISDKEIEISKGSSYLLVVTRSDLVRLAVYALLNHVLAIRDQLLASVAIFSELDCLIAFAEAAKLYNWTRPVMTDEPVCKISKGRHPLSELCVDTFVPNNTSLIGGRGIKHSPDGVDVKPDLQETSEDEKSVIIGANFSGKSVYLKQIALITFMAHIGCFVPAEEALIGVTDRIMTRVSTKESVTRGSSAFMIDLQQISFALRNLTPRSLLIIDEFGKGTEPDDGAGLFCGVVDHLVGLGSNTPRVAIATHFQHVFTNGLLSRQLPITLAHMEVLVVENSQSKQGGARGGRGAREVDELTYLYRLAAGLSLSSHALSCSLIFGIPASLLSRSAHITHALSTFSLDSLTLGHDLGERERSELSEAEGVGRRFVSWDMPGEEEAMGIEAEEARALAAKKAALKGTSGTALRKVRTSVTFHRPKTLALPRAPKYQRKAVASLPRMDAFRTIVHPLNTESAMKKIEDHNTLVFIVDVKANKRQIKDAVRKLYEVKPLKINTLIRPDGRKKAFVRLEADVDALEVANKIGFI</sequence>
<keyword evidence="7 10" id="KW-0689">Ribosomal protein</keyword>
<dbReference type="InterPro" id="IPR027417">
    <property type="entry name" value="P-loop_NTPase"/>
</dbReference>
<dbReference type="Pfam" id="PF03939">
    <property type="entry name" value="Ribosomal_L23eN"/>
    <property type="match status" value="1"/>
</dbReference>
<dbReference type="GO" id="GO:0006298">
    <property type="term" value="P:mismatch repair"/>
    <property type="evidence" value="ECO:0007669"/>
    <property type="project" value="InterPro"/>
</dbReference>
<dbReference type="GO" id="GO:0030983">
    <property type="term" value="F:mismatched DNA binding"/>
    <property type="evidence" value="ECO:0007669"/>
    <property type="project" value="InterPro"/>
</dbReference>
<dbReference type="EMBL" id="BJWK01000010">
    <property type="protein sequence ID" value="GEM10325.1"/>
    <property type="molecule type" value="Genomic_DNA"/>
</dbReference>
<comment type="similarity">
    <text evidence="2 10">Belongs to the universal ribosomal protein uL23 family.</text>
</comment>
<dbReference type="GO" id="GO:0140664">
    <property type="term" value="F:ATP-dependent DNA damage sensor activity"/>
    <property type="evidence" value="ECO:0007669"/>
    <property type="project" value="InterPro"/>
</dbReference>
<evidence type="ECO:0000256" key="10">
    <source>
        <dbReference type="RuleBase" id="RU003934"/>
    </source>
</evidence>
<keyword evidence="8" id="KW-0238">DNA-binding</keyword>
<dbReference type="FunFam" id="3.30.70.330:FF:000035">
    <property type="entry name" value="60S ribosomal protein L23a"/>
    <property type="match status" value="1"/>
</dbReference>
<evidence type="ECO:0000313" key="14">
    <source>
        <dbReference type="Proteomes" id="UP000321518"/>
    </source>
</evidence>
<comment type="caution">
    <text evidence="13">The sequence shown here is derived from an EMBL/GenBank/DDBJ whole genome shotgun (WGS) entry which is preliminary data.</text>
</comment>
<dbReference type="InterPro" id="IPR000432">
    <property type="entry name" value="DNA_mismatch_repair_MutS_C"/>
</dbReference>
<keyword evidence="5" id="KW-0067">ATP-binding</keyword>
<accession>A0A511KK81</accession>
<dbReference type="PROSITE" id="PS00486">
    <property type="entry name" value="DNA_MISMATCH_REPAIR_2"/>
    <property type="match status" value="1"/>
</dbReference>
<feature type="domain" description="DNA mismatch repair proteins mutS family" evidence="12">
    <location>
        <begin position="781"/>
        <end position="797"/>
    </location>
</feature>
<dbReference type="InterPro" id="IPR012678">
    <property type="entry name" value="Ribosomal_uL23/eL15/eS24_sf"/>
</dbReference>
<name>A0A511KK81_RHOTO</name>
<evidence type="ECO:0000256" key="11">
    <source>
        <dbReference type="SAM" id="MobiDB-lite"/>
    </source>
</evidence>
<evidence type="ECO:0000256" key="1">
    <source>
        <dbReference type="ARBA" id="ARBA00006271"/>
    </source>
</evidence>
<evidence type="ECO:0000256" key="8">
    <source>
        <dbReference type="ARBA" id="ARBA00023125"/>
    </source>
</evidence>
<dbReference type="GO" id="GO:0051026">
    <property type="term" value="P:chiasma assembly"/>
    <property type="evidence" value="ECO:0007669"/>
    <property type="project" value="TreeGrafter"/>
</dbReference>
<evidence type="ECO:0000256" key="3">
    <source>
        <dbReference type="ARBA" id="ARBA00022730"/>
    </source>
</evidence>
<dbReference type="HAMAP" id="MF_01369_A">
    <property type="entry name" value="Ribosomal_uL23_A"/>
    <property type="match status" value="1"/>
</dbReference>
<dbReference type="Gene3D" id="3.40.50.300">
    <property type="entry name" value="P-loop containing nucleotide triphosphate hydrolases"/>
    <property type="match status" value="1"/>
</dbReference>
<dbReference type="Proteomes" id="UP000321518">
    <property type="component" value="Unassembled WGS sequence"/>
</dbReference>
<dbReference type="SUPFAM" id="SSF52540">
    <property type="entry name" value="P-loop containing nucleoside triphosphate hydrolases"/>
    <property type="match status" value="1"/>
</dbReference>
<dbReference type="GO" id="GO:0005524">
    <property type="term" value="F:ATP binding"/>
    <property type="evidence" value="ECO:0007669"/>
    <property type="project" value="UniProtKB-KW"/>
</dbReference>
<gene>
    <name evidence="13" type="ORF">Rt10032_c10g4342</name>
</gene>
<keyword evidence="6" id="KW-0694">RNA-binding</keyword>
<dbReference type="Pfam" id="PF00488">
    <property type="entry name" value="MutS_V"/>
    <property type="match status" value="1"/>
</dbReference>
<dbReference type="InterPro" id="IPR012677">
    <property type="entry name" value="Nucleotide-bd_a/b_plait_sf"/>
</dbReference>
<keyword evidence="4" id="KW-0547">Nucleotide-binding</keyword>
<dbReference type="Gene3D" id="3.30.70.330">
    <property type="match status" value="1"/>
</dbReference>
<dbReference type="InterPro" id="IPR005633">
    <property type="entry name" value="Ribosomal_uL23_N"/>
</dbReference>
<dbReference type="PANTHER" id="PTHR11361">
    <property type="entry name" value="DNA MISMATCH REPAIR PROTEIN MUTS FAMILY MEMBER"/>
    <property type="match status" value="1"/>
</dbReference>
<dbReference type="NCBIfam" id="NF011118">
    <property type="entry name" value="PRK14548.1"/>
    <property type="match status" value="1"/>
</dbReference>
<feature type="compositionally biased region" description="Basic and acidic residues" evidence="11">
    <location>
        <begin position="24"/>
        <end position="38"/>
    </location>
</feature>
<dbReference type="GO" id="GO:0003735">
    <property type="term" value="F:structural constituent of ribosome"/>
    <property type="evidence" value="ECO:0007669"/>
    <property type="project" value="InterPro"/>
</dbReference>
<dbReference type="InterPro" id="IPR007696">
    <property type="entry name" value="DNA_mismatch_repair_MutS_core"/>
</dbReference>
<dbReference type="GO" id="GO:1990904">
    <property type="term" value="C:ribonucleoprotein complex"/>
    <property type="evidence" value="ECO:0007669"/>
    <property type="project" value="UniProtKB-KW"/>
</dbReference>
<keyword evidence="9 10" id="KW-0687">Ribonucleoprotein</keyword>
<dbReference type="GO" id="GO:0005634">
    <property type="term" value="C:nucleus"/>
    <property type="evidence" value="ECO:0007669"/>
    <property type="project" value="TreeGrafter"/>
</dbReference>
<evidence type="ECO:0000313" key="13">
    <source>
        <dbReference type="EMBL" id="GEM10325.1"/>
    </source>
</evidence>
<feature type="compositionally biased region" description="Acidic residues" evidence="11">
    <location>
        <begin position="47"/>
        <end position="56"/>
    </location>
</feature>
<comment type="similarity">
    <text evidence="1">Belongs to the DNA mismatch repair MutS family.</text>
</comment>
<dbReference type="Pfam" id="PF05192">
    <property type="entry name" value="MutS_III"/>
    <property type="match status" value="1"/>
</dbReference>
<dbReference type="InterPro" id="IPR036187">
    <property type="entry name" value="DNA_mismatch_repair_MutS_sf"/>
</dbReference>
<feature type="region of interest" description="Disordered" evidence="11">
    <location>
        <begin position="1"/>
        <end position="67"/>
    </location>
</feature>
<evidence type="ECO:0000256" key="2">
    <source>
        <dbReference type="ARBA" id="ARBA00006700"/>
    </source>
</evidence>
<dbReference type="Gene3D" id="1.10.1420.10">
    <property type="match status" value="1"/>
</dbReference>
<evidence type="ECO:0000256" key="5">
    <source>
        <dbReference type="ARBA" id="ARBA00022840"/>
    </source>
</evidence>
<evidence type="ECO:0000259" key="12">
    <source>
        <dbReference type="PROSITE" id="PS00486"/>
    </source>
</evidence>
<dbReference type="SUPFAM" id="SSF48334">
    <property type="entry name" value="DNA repair protein MutS, domain III"/>
    <property type="match status" value="1"/>
</dbReference>
<dbReference type="InterPro" id="IPR013025">
    <property type="entry name" value="Ribosomal_uL23-like"/>
</dbReference>
<evidence type="ECO:0000256" key="7">
    <source>
        <dbReference type="ARBA" id="ARBA00022980"/>
    </source>
</evidence>
<dbReference type="InterPro" id="IPR045076">
    <property type="entry name" value="MutS"/>
</dbReference>
<reference evidence="13 14" key="1">
    <citation type="submission" date="2019-07" db="EMBL/GenBank/DDBJ databases">
        <title>Rhodotorula toruloides NBRC10032 genome sequencing.</title>
        <authorList>
            <person name="Shida Y."/>
            <person name="Takaku H."/>
            <person name="Ogasawara W."/>
            <person name="Mori K."/>
        </authorList>
    </citation>
    <scope>NUCLEOTIDE SEQUENCE [LARGE SCALE GENOMIC DNA]</scope>
    <source>
        <strain evidence="13 14">NBRC10032</strain>
    </source>
</reference>
<dbReference type="PROSITE" id="PS00050">
    <property type="entry name" value="RIBOSOMAL_L23"/>
    <property type="match status" value="1"/>
</dbReference>
<evidence type="ECO:0000256" key="9">
    <source>
        <dbReference type="ARBA" id="ARBA00023274"/>
    </source>
</evidence>
<dbReference type="GO" id="GO:0005840">
    <property type="term" value="C:ribosome"/>
    <property type="evidence" value="ECO:0007669"/>
    <property type="project" value="UniProtKB-KW"/>
</dbReference>
<evidence type="ECO:0000256" key="4">
    <source>
        <dbReference type="ARBA" id="ARBA00022741"/>
    </source>
</evidence>